<dbReference type="InterPro" id="IPR038332">
    <property type="entry name" value="PPE_sf"/>
</dbReference>
<evidence type="ECO:0000313" key="3">
    <source>
        <dbReference type="EMBL" id="TDP95049.1"/>
    </source>
</evidence>
<evidence type="ECO:0000256" key="1">
    <source>
        <dbReference type="SAM" id="MobiDB-lite"/>
    </source>
</evidence>
<gene>
    <name evidence="3" type="ORF">EV186_105281</name>
</gene>
<evidence type="ECO:0000313" key="4">
    <source>
        <dbReference type="Proteomes" id="UP000295444"/>
    </source>
</evidence>
<dbReference type="OrthoDB" id="3638715at2"/>
<dbReference type="Gene3D" id="1.20.1260.20">
    <property type="entry name" value="PPE superfamily"/>
    <property type="match status" value="1"/>
</dbReference>
<proteinExistence type="predicted"/>
<name>A0A4R6S5G1_LABRH</name>
<dbReference type="EMBL" id="SNXZ01000005">
    <property type="protein sequence ID" value="TDP95049.1"/>
    <property type="molecule type" value="Genomic_DNA"/>
</dbReference>
<evidence type="ECO:0000259" key="2">
    <source>
        <dbReference type="Pfam" id="PF25547"/>
    </source>
</evidence>
<dbReference type="AlphaFoldDB" id="A0A4R6S5G1"/>
<organism evidence="3 4">
    <name type="scientific">Labedaea rhizosphaerae</name>
    <dbReference type="NCBI Taxonomy" id="598644"/>
    <lineage>
        <taxon>Bacteria</taxon>
        <taxon>Bacillati</taxon>
        <taxon>Actinomycetota</taxon>
        <taxon>Actinomycetes</taxon>
        <taxon>Pseudonocardiales</taxon>
        <taxon>Pseudonocardiaceae</taxon>
        <taxon>Labedaea</taxon>
    </lineage>
</organism>
<feature type="region of interest" description="Disordered" evidence="1">
    <location>
        <begin position="267"/>
        <end position="291"/>
    </location>
</feature>
<feature type="compositionally biased region" description="Polar residues" evidence="1">
    <location>
        <begin position="205"/>
        <end position="216"/>
    </location>
</feature>
<keyword evidence="4" id="KW-1185">Reference proteome</keyword>
<dbReference type="Pfam" id="PF25547">
    <property type="entry name" value="WXG100_2"/>
    <property type="match status" value="1"/>
</dbReference>
<reference evidence="3 4" key="1">
    <citation type="submission" date="2019-03" db="EMBL/GenBank/DDBJ databases">
        <title>Genomic Encyclopedia of Type Strains, Phase IV (KMG-IV): sequencing the most valuable type-strain genomes for metagenomic binning, comparative biology and taxonomic classification.</title>
        <authorList>
            <person name="Goeker M."/>
        </authorList>
    </citation>
    <scope>NUCLEOTIDE SEQUENCE [LARGE SCALE GENOMIC DNA]</scope>
    <source>
        <strain evidence="3 4">DSM 45361</strain>
    </source>
</reference>
<comment type="caution">
    <text evidence="3">The sequence shown here is derived from an EMBL/GenBank/DDBJ whole genome shotgun (WGS) entry which is preliminary data.</text>
</comment>
<feature type="compositionally biased region" description="Basic and acidic residues" evidence="1">
    <location>
        <begin position="269"/>
        <end position="283"/>
    </location>
</feature>
<dbReference type="InterPro" id="IPR057746">
    <property type="entry name" value="CpnT-like_N"/>
</dbReference>
<sequence>MFVDNTAKTPFAQYTHQQLWDMLHAGVESTARDAANNWDSVGARLHEQASNLDAKLGAFKHHWKGGAADQYQTMVSDLSGGLREIGDVAFRMRDLTNDAGDALVKAKAEMPPPVSVPDLPAATVQLATTPMQVSPFMAPNQVITMQQQQQDAVQALQQHQQAVAQADAAHAKAVQVMTELAGHYQAADAEIPRPATGGTAPDVPQNGTGTGQQLPSTLAPGEPNPTTGQPTGKPVFGNMFTAGLAAVTAAGAGRLGIPILPKVPPWAQKTKEKKDKAADDKAKAGLSGLGGGKGIGGGGTIGGGSPPPTPRAGLTGAAVPAAGAAAALRALGSAAGAGAGGTGMPMMPMMPYAPGGHDMAGARRIPPWLMETEEVWGQSSTITPPVVGEDPPAPAPDDYRF</sequence>
<protein>
    <recommendedName>
        <fullName evidence="2">Outer membrane channel protein CpnT-like N-terminal domain-containing protein</fullName>
    </recommendedName>
</protein>
<dbReference type="Proteomes" id="UP000295444">
    <property type="component" value="Unassembled WGS sequence"/>
</dbReference>
<feature type="region of interest" description="Disordered" evidence="1">
    <location>
        <begin position="191"/>
        <end position="235"/>
    </location>
</feature>
<feature type="domain" description="Outer membrane channel protein CpnT-like N-terminal" evidence="2">
    <location>
        <begin position="27"/>
        <end position="110"/>
    </location>
</feature>
<feature type="region of interest" description="Disordered" evidence="1">
    <location>
        <begin position="376"/>
        <end position="401"/>
    </location>
</feature>
<dbReference type="SUPFAM" id="SSF140453">
    <property type="entry name" value="EsxAB dimer-like"/>
    <property type="match status" value="1"/>
</dbReference>
<accession>A0A4R6S5G1</accession>
<dbReference type="RefSeq" id="WP_133852438.1">
    <property type="nucleotide sequence ID" value="NZ_SNXZ01000005.1"/>
</dbReference>
<dbReference type="InterPro" id="IPR036689">
    <property type="entry name" value="ESAT-6-like_sf"/>
</dbReference>